<reference evidence="2" key="1">
    <citation type="submission" date="2022-11" db="UniProtKB">
        <authorList>
            <consortium name="WormBaseParasite"/>
        </authorList>
    </citation>
    <scope>IDENTIFICATION</scope>
</reference>
<dbReference type="AlphaFoldDB" id="A0A914EK03"/>
<dbReference type="WBParaSite" id="ACRNAN_scaffold8963.g14944.t1">
    <property type="protein sequence ID" value="ACRNAN_scaffold8963.g14944.t1"/>
    <property type="gene ID" value="ACRNAN_scaffold8963.g14944"/>
</dbReference>
<organism evidence="1 2">
    <name type="scientific">Acrobeloides nanus</name>
    <dbReference type="NCBI Taxonomy" id="290746"/>
    <lineage>
        <taxon>Eukaryota</taxon>
        <taxon>Metazoa</taxon>
        <taxon>Ecdysozoa</taxon>
        <taxon>Nematoda</taxon>
        <taxon>Chromadorea</taxon>
        <taxon>Rhabditida</taxon>
        <taxon>Tylenchina</taxon>
        <taxon>Cephalobomorpha</taxon>
        <taxon>Cephaloboidea</taxon>
        <taxon>Cephalobidae</taxon>
        <taxon>Acrobeloides</taxon>
    </lineage>
</organism>
<dbReference type="Proteomes" id="UP000887540">
    <property type="component" value="Unplaced"/>
</dbReference>
<keyword evidence="1" id="KW-1185">Reference proteome</keyword>
<proteinExistence type="predicted"/>
<evidence type="ECO:0000313" key="1">
    <source>
        <dbReference type="Proteomes" id="UP000887540"/>
    </source>
</evidence>
<sequence length="242" mass="28482">MPRKTTENYETIFQELNVLEPTKIICDFELAEINAIKASLGGARIQGCYKHFLDCIWREFSRLHWDTIADEQLQARLNLFLALPFVKANDVYDTFIELRDWCMVLGMPRNANDFFEYMGRNWVGWVDQIGGFHRPIYEWDLWSVYNSVLEDLEISNNRIEGWHKALNASLNVEHPPVYRFLHELLEEQELTEKIIADLDAGEKSYETPITILRKRQLKNVVSEYDDYGSIEYLAAISANFRF</sequence>
<name>A0A914EK03_9BILA</name>
<evidence type="ECO:0000313" key="2">
    <source>
        <dbReference type="WBParaSite" id="ACRNAN_scaffold8963.g14944.t1"/>
    </source>
</evidence>
<accession>A0A914EK03</accession>
<protein>
    <submittedName>
        <fullName evidence="2">MULE transposase domain-containing protein</fullName>
    </submittedName>
</protein>